<dbReference type="InterPro" id="IPR036412">
    <property type="entry name" value="HAD-like_sf"/>
</dbReference>
<dbReference type="GO" id="GO:0016787">
    <property type="term" value="F:hydrolase activity"/>
    <property type="evidence" value="ECO:0007669"/>
    <property type="project" value="UniProtKB-KW"/>
</dbReference>
<dbReference type="Gene3D" id="1.10.150.240">
    <property type="entry name" value="Putative phosphatase, domain 2"/>
    <property type="match status" value="1"/>
</dbReference>
<protein>
    <submittedName>
        <fullName evidence="1">HAD-IA family hydrolase</fullName>
    </submittedName>
</protein>
<dbReference type="InterPro" id="IPR006439">
    <property type="entry name" value="HAD-SF_hydro_IA"/>
</dbReference>
<gene>
    <name evidence="1" type="ORF">OHJ16_06625</name>
</gene>
<sequence length="216" mass="22551">MTSFAHHLAPCRAVLLDMDGTLVSSTDAVEAAWTAWARANGVETAAVLAVCHGPDAATTVRRFLPGIGEAELAGHVAAHLERECADTDGVRPAPGALELVSWMDERGLPWGVVTNAHLRLARARLGAAGLDPPVIVSRDDVERGKPHPEGYRLGARRLGAEPRRTAAVEDSAPGLAAARAAGAVVVAVGGARDGDVVCRDLHELRRLLAAAGRRVP</sequence>
<dbReference type="PANTHER" id="PTHR43481">
    <property type="entry name" value="FRUCTOSE-1-PHOSPHATE PHOSPHATASE"/>
    <property type="match status" value="1"/>
</dbReference>
<accession>A0ABT4I867</accession>
<evidence type="ECO:0000313" key="2">
    <source>
        <dbReference type="Proteomes" id="UP001072034"/>
    </source>
</evidence>
<name>A0ABT4I867_9ACTO</name>
<dbReference type="InterPro" id="IPR051806">
    <property type="entry name" value="HAD-like_SPP"/>
</dbReference>
<reference evidence="1" key="1">
    <citation type="submission" date="2022-10" db="EMBL/GenBank/DDBJ databases">
        <title>Genome sequence of Actinomyces israelii ATCC 10048.</title>
        <authorList>
            <person name="Watt R.M."/>
            <person name="Tong W.M."/>
        </authorList>
    </citation>
    <scope>NUCLEOTIDE SEQUENCE</scope>
    <source>
        <strain evidence="1">ATCC 10048</strain>
    </source>
</reference>
<dbReference type="InterPro" id="IPR023198">
    <property type="entry name" value="PGP-like_dom2"/>
</dbReference>
<dbReference type="RefSeq" id="WP_268917250.1">
    <property type="nucleotide sequence ID" value="NZ_CP124548.1"/>
</dbReference>
<dbReference type="Gene3D" id="3.40.50.1000">
    <property type="entry name" value="HAD superfamily/HAD-like"/>
    <property type="match status" value="1"/>
</dbReference>
<organism evidence="1 2">
    <name type="scientific">Actinomyces israelii</name>
    <dbReference type="NCBI Taxonomy" id="1659"/>
    <lineage>
        <taxon>Bacteria</taxon>
        <taxon>Bacillati</taxon>
        <taxon>Actinomycetota</taxon>
        <taxon>Actinomycetes</taxon>
        <taxon>Actinomycetales</taxon>
        <taxon>Actinomycetaceae</taxon>
        <taxon>Actinomyces</taxon>
    </lineage>
</organism>
<keyword evidence="2" id="KW-1185">Reference proteome</keyword>
<dbReference type="EMBL" id="JAPTMY010000011">
    <property type="protein sequence ID" value="MCZ0857716.1"/>
    <property type="molecule type" value="Genomic_DNA"/>
</dbReference>
<comment type="caution">
    <text evidence="1">The sequence shown here is derived from an EMBL/GenBank/DDBJ whole genome shotgun (WGS) entry which is preliminary data.</text>
</comment>
<dbReference type="SFLD" id="SFLDG01129">
    <property type="entry name" value="C1.5:_HAD__Beta-PGM__Phosphata"/>
    <property type="match status" value="1"/>
</dbReference>
<dbReference type="PROSITE" id="PS01228">
    <property type="entry name" value="COF_1"/>
    <property type="match status" value="1"/>
</dbReference>
<dbReference type="Proteomes" id="UP001072034">
    <property type="component" value="Unassembled WGS sequence"/>
</dbReference>
<keyword evidence="1" id="KW-0378">Hydrolase</keyword>
<dbReference type="NCBIfam" id="TIGR01509">
    <property type="entry name" value="HAD-SF-IA-v3"/>
    <property type="match status" value="1"/>
</dbReference>
<dbReference type="SUPFAM" id="SSF56784">
    <property type="entry name" value="HAD-like"/>
    <property type="match status" value="1"/>
</dbReference>
<dbReference type="SFLD" id="SFLDS00003">
    <property type="entry name" value="Haloacid_Dehalogenase"/>
    <property type="match status" value="1"/>
</dbReference>
<proteinExistence type="predicted"/>
<dbReference type="InterPro" id="IPR023214">
    <property type="entry name" value="HAD_sf"/>
</dbReference>
<evidence type="ECO:0000313" key="1">
    <source>
        <dbReference type="EMBL" id="MCZ0857716.1"/>
    </source>
</evidence>
<dbReference type="PRINTS" id="PR00413">
    <property type="entry name" value="HADHALOGNASE"/>
</dbReference>
<dbReference type="Pfam" id="PF00702">
    <property type="entry name" value="Hydrolase"/>
    <property type="match status" value="1"/>
</dbReference>
<dbReference type="PANTHER" id="PTHR43481:SF4">
    <property type="entry name" value="GLYCEROL-1-PHOSPHATE PHOSPHOHYDROLASE 1-RELATED"/>
    <property type="match status" value="1"/>
</dbReference>